<evidence type="ECO:0000256" key="1">
    <source>
        <dbReference type="ARBA" id="ARBA00007154"/>
    </source>
</evidence>
<dbReference type="InterPro" id="IPR012791">
    <property type="entry name" value="3-oxoacid_CoA-transf_B"/>
</dbReference>
<dbReference type="Pfam" id="PF01144">
    <property type="entry name" value="CoA_trans"/>
    <property type="match status" value="2"/>
</dbReference>
<sequence length="519" mass="55268">MPSPAAICLRFARRASLDPSKHQILLARTFSSSVRRSEINKVVSSADLAIKDMKSNSTVLAGGFGLSGVPDTLINAVKGNPSITSLTVVSNNAGVDGAGLGLLLQSKQIKKMIASYVGENKTFERMYLGGEIELELTPQGTLAERCRAGGAGVPAFYTPAAVGTVVQTGELPLLHNSDGSVALYGQPRDVKVFDGKSYVMEESIKGDYAFVKAWKADKLGNCQFRYAAANFNGAMGRNAKMTIVEAENIVEVGELDPAAIHLPGIYVKRVIQSTTPKNIEKFTFAKEEGEDTAAALGKGDTASKRERIVRRAAKEFKNGMYANLGIGMPMLAPNFVDPSVEVMLQSENGILGLGPYPKKGQEDADLINAGKETVTLSPGAAVFGSDESFGMIRSGRIDLTILGAMQVSAKGDLANWMLPGKIKGFGGAMDLVSNPAATKVVVTMEHTDKKGNPKIVKQCEFPLTGRTCVSRIITELCVFDVDFTNGLTLVELADGVTVDEVKAKTEASFKVADDVKPML</sequence>
<dbReference type="SMART" id="SM00882">
    <property type="entry name" value="CoA_trans"/>
    <property type="match status" value="2"/>
</dbReference>
<dbReference type="Gene3D" id="3.40.1080.10">
    <property type="entry name" value="Glutaconate Coenzyme A-transferase"/>
    <property type="match status" value="2"/>
</dbReference>
<organism evidence="4 5">
    <name type="scientific">Aspergillus cavernicola</name>
    <dbReference type="NCBI Taxonomy" id="176166"/>
    <lineage>
        <taxon>Eukaryota</taxon>
        <taxon>Fungi</taxon>
        <taxon>Dikarya</taxon>
        <taxon>Ascomycota</taxon>
        <taxon>Pezizomycotina</taxon>
        <taxon>Eurotiomycetes</taxon>
        <taxon>Eurotiomycetidae</taxon>
        <taxon>Eurotiales</taxon>
        <taxon>Aspergillaceae</taxon>
        <taxon>Aspergillus</taxon>
        <taxon>Aspergillus subgen. Nidulantes</taxon>
    </lineage>
</organism>
<dbReference type="PANTHER" id="PTHR13707">
    <property type="entry name" value="KETOACID-COENZYME A TRANSFERASE"/>
    <property type="match status" value="1"/>
</dbReference>
<evidence type="ECO:0000256" key="2">
    <source>
        <dbReference type="ARBA" id="ARBA00022679"/>
    </source>
</evidence>
<dbReference type="EMBL" id="JBFXLS010000018">
    <property type="protein sequence ID" value="KAL2829019.1"/>
    <property type="molecule type" value="Genomic_DNA"/>
</dbReference>
<name>A0ABR4IP29_9EURO</name>
<protein>
    <recommendedName>
        <fullName evidence="3">Succinyl-CoA:3-ketoacid-coenzyme A transferase</fullName>
        <ecNumber evidence="3">2.8.3.5</ecNumber>
    </recommendedName>
</protein>
<dbReference type="PANTHER" id="PTHR13707:SF23">
    <property type="entry name" value="SUCCINYL-COA:3-KETOACID-COENZYME A TRANSFERASE"/>
    <property type="match status" value="1"/>
</dbReference>
<dbReference type="InterPro" id="IPR004165">
    <property type="entry name" value="CoA_trans_fam_I"/>
</dbReference>
<comment type="similarity">
    <text evidence="1 3">Belongs to the 3-oxoacid CoA-transferase family.</text>
</comment>
<comment type="function">
    <text evidence="3">Key enzyme for ketone body catabolism. Transfers the CoA moiety from succinate to acetoacetate. Formation of the enzyme-CoA intermediate proceeds via an unstable anhydride species formed between the carboxylate groups of the enzyme and substrate.</text>
</comment>
<dbReference type="NCBIfam" id="TIGR02428">
    <property type="entry name" value="pcaJ_scoB_fam"/>
    <property type="match status" value="1"/>
</dbReference>
<evidence type="ECO:0000256" key="3">
    <source>
        <dbReference type="PIRNR" id="PIRNR000858"/>
    </source>
</evidence>
<dbReference type="Proteomes" id="UP001610335">
    <property type="component" value="Unassembled WGS sequence"/>
</dbReference>
<keyword evidence="3" id="KW-0496">Mitochondrion</keyword>
<dbReference type="PROSITE" id="PS01274">
    <property type="entry name" value="COA_TRANSF_2"/>
    <property type="match status" value="1"/>
</dbReference>
<dbReference type="InterPro" id="IPR012792">
    <property type="entry name" value="3-oxoacid_CoA-transf_A"/>
</dbReference>
<comment type="caution">
    <text evidence="4">The sequence shown here is derived from an EMBL/GenBank/DDBJ whole genome shotgun (WGS) entry which is preliminary data.</text>
</comment>
<dbReference type="InterPro" id="IPR037171">
    <property type="entry name" value="NagB/RpiA_transferase-like"/>
</dbReference>
<proteinExistence type="inferred from homology"/>
<evidence type="ECO:0000313" key="4">
    <source>
        <dbReference type="EMBL" id="KAL2829019.1"/>
    </source>
</evidence>
<dbReference type="PIRSF" id="PIRSF000858">
    <property type="entry name" value="SCOT-t"/>
    <property type="match status" value="1"/>
</dbReference>
<keyword evidence="2 3" id="KW-0808">Transferase</keyword>
<dbReference type="InterPro" id="IPR014388">
    <property type="entry name" value="3-oxoacid_CoA-transferase"/>
</dbReference>
<dbReference type="SUPFAM" id="SSF100950">
    <property type="entry name" value="NagB/RpiA/CoA transferase-like"/>
    <property type="match status" value="2"/>
</dbReference>
<gene>
    <name evidence="4" type="ORF">BDW59DRAFT_142732</name>
</gene>
<comment type="pathway">
    <text evidence="3">Ketone metabolism; succinyl-CoA degradation; acetoacetyl-CoA from succinyl-CoA: step 1/1.</text>
</comment>
<keyword evidence="5" id="KW-1185">Reference proteome</keyword>
<reference evidence="4 5" key="1">
    <citation type="submission" date="2024-07" db="EMBL/GenBank/DDBJ databases">
        <title>Section-level genome sequencing and comparative genomics of Aspergillus sections Usti and Cavernicolus.</title>
        <authorList>
            <consortium name="Lawrence Berkeley National Laboratory"/>
            <person name="Nybo J.L."/>
            <person name="Vesth T.C."/>
            <person name="Theobald S."/>
            <person name="Frisvad J.C."/>
            <person name="Larsen T.O."/>
            <person name="Kjaerboelling I."/>
            <person name="Rothschild-Mancinelli K."/>
            <person name="Lyhne E.K."/>
            <person name="Kogle M.E."/>
            <person name="Barry K."/>
            <person name="Clum A."/>
            <person name="Na H."/>
            <person name="Ledsgaard L."/>
            <person name="Lin J."/>
            <person name="Lipzen A."/>
            <person name="Kuo A."/>
            <person name="Riley R."/>
            <person name="Mondo S."/>
            <person name="LaButti K."/>
            <person name="Haridas S."/>
            <person name="Pangalinan J."/>
            <person name="Salamov A.A."/>
            <person name="Simmons B.A."/>
            <person name="Magnuson J.K."/>
            <person name="Chen J."/>
            <person name="Drula E."/>
            <person name="Henrissat B."/>
            <person name="Wiebenga A."/>
            <person name="Lubbers R.J."/>
            <person name="Gomes A.C."/>
            <person name="Makela M.R."/>
            <person name="Stajich J."/>
            <person name="Grigoriev I.V."/>
            <person name="Mortensen U.H."/>
            <person name="De vries R.P."/>
            <person name="Baker S.E."/>
            <person name="Andersen M.R."/>
        </authorList>
    </citation>
    <scope>NUCLEOTIDE SEQUENCE [LARGE SCALE GENOMIC DNA]</scope>
    <source>
        <strain evidence="4 5">CBS 600.67</strain>
    </source>
</reference>
<evidence type="ECO:0000313" key="5">
    <source>
        <dbReference type="Proteomes" id="UP001610335"/>
    </source>
</evidence>
<comment type="catalytic activity">
    <reaction evidence="3">
        <text>a 3-oxo acid + succinyl-CoA = a 3-oxoacyl-CoA + succinate</text>
        <dbReference type="Rhea" id="RHEA:24564"/>
        <dbReference type="ChEBI" id="CHEBI:30031"/>
        <dbReference type="ChEBI" id="CHEBI:35973"/>
        <dbReference type="ChEBI" id="CHEBI:57292"/>
        <dbReference type="ChEBI" id="CHEBI:90726"/>
        <dbReference type="EC" id="2.8.3.5"/>
    </reaction>
</comment>
<dbReference type="InterPro" id="IPR004164">
    <property type="entry name" value="CoA_transf_AS"/>
</dbReference>
<dbReference type="NCBIfam" id="TIGR02429">
    <property type="entry name" value="pcaI_scoA_fam"/>
    <property type="match status" value="1"/>
</dbReference>
<accession>A0ABR4IP29</accession>
<dbReference type="EC" id="2.8.3.5" evidence="3"/>